<name>A0A3Q9UKM9_9ACTN</name>
<dbReference type="InterPro" id="IPR041679">
    <property type="entry name" value="DNA2/NAM7-like_C"/>
</dbReference>
<dbReference type="Pfam" id="PF13087">
    <property type="entry name" value="AAA_12"/>
    <property type="match status" value="1"/>
</dbReference>
<gene>
    <name evidence="5" type="ORF">C0Z10_12705</name>
</gene>
<dbReference type="CDD" id="cd18808">
    <property type="entry name" value="SF1_C_Upf1"/>
    <property type="match status" value="1"/>
</dbReference>
<dbReference type="InterPro" id="IPR049468">
    <property type="entry name" value="Restrct_endonuc-II-like_dom"/>
</dbReference>
<dbReference type="PANTHER" id="PTHR10887:SF530">
    <property type="entry name" value="SUPERFAMILY I DNA HELICASES"/>
    <property type="match status" value="1"/>
</dbReference>
<protein>
    <submittedName>
        <fullName evidence="5">DUF4011 domain-containing protein</fullName>
    </submittedName>
</protein>
<evidence type="ECO:0000313" key="5">
    <source>
        <dbReference type="EMBL" id="AZZ40452.1"/>
    </source>
</evidence>
<evidence type="ECO:0000256" key="1">
    <source>
        <dbReference type="SAM" id="MobiDB-lite"/>
    </source>
</evidence>
<dbReference type="InterPro" id="IPR025103">
    <property type="entry name" value="DUF4011"/>
</dbReference>
<evidence type="ECO:0000313" key="6">
    <source>
        <dbReference type="Proteomes" id="UP000285875"/>
    </source>
</evidence>
<dbReference type="GO" id="GO:0004386">
    <property type="term" value="F:helicase activity"/>
    <property type="evidence" value="ECO:0007669"/>
    <property type="project" value="InterPro"/>
</dbReference>
<dbReference type="PANTHER" id="PTHR10887">
    <property type="entry name" value="DNA2/NAM7 HELICASE FAMILY"/>
    <property type="match status" value="1"/>
</dbReference>
<dbReference type="InterPro" id="IPR027417">
    <property type="entry name" value="P-loop_NTPase"/>
</dbReference>
<dbReference type="InterPro" id="IPR045055">
    <property type="entry name" value="DNA2/NAM7-like"/>
</dbReference>
<evidence type="ECO:0000259" key="3">
    <source>
        <dbReference type="Pfam" id="PF13087"/>
    </source>
</evidence>
<dbReference type="Proteomes" id="UP000285875">
    <property type="component" value="Chromosome"/>
</dbReference>
<sequence length="2017" mass="218742">MSYAQAVAGLLTPITVQLSLAGDPAAETLSAHDGPDLSDLTVSDPTVDVPHAQRQVSSSEESTATVHQVAEPTAGAHSDRLNGLRATVTIDSEGADLVEPWHFGVDVLTDPVQRSSAIRLNRTELLQMTAQAVTTVRIRLETADDVREVAVDGPTVLAARQWRFRDSLGSTARTLATFVQPQQTELPALWRQAADHLRAATGSDSLNGYQAGAERVDATVQALCDAIIDKDIAYSAPPTNWSDEGQRIRTAEEVLDGRLATCLDTTILMAGALEYIDIQPIVLILDGHAFLGYWRSEQHGPESLAASGPSLINHVDRGEIGLVETTVLTGAEKVSLADLHRKAREEMRPNGSAVLFAVSVHEARDRGVPALPARGHDESGQVVETSYQAASRPILAPEPDRQSRISRAPRRPKGPAQVEKWKRQLLDLSLRNRLINCPDSTFRRHSAVRLSVPNSLIGAFEDLISDGTSLSLGRQDDLTPSDDETFLTSQLLERHTVTTDLTDDSYDAALQKIASDTRTLLEETGSNNLFLTIGSLVWRSSDRDLRSPLILIPVELHRGSRKSPYSLCLDQTGSSTPNFSLLERLSVDLGLQIPGLEDPEEDSSGINVDGVLDAVRRALIENGLDFHVEPTVSLGLFKFGGFRLWKDLEESWQEIAHNPLVHHLIESPKAPFVDPNAGQVTGDLDELVARLPIPADSSQAQVVAEALAGHTLVVEGPPGTGKSQTITNLIVRAIADGKRVLFVAEKQAALEVVTRRLRSVGVSDLVLNLHDRDQRPQTVREKLRRAVDLSAAPDREGIQADWARLRSGGGRLRQYRHELHDPVVADLSYFTARTRLLARGQGPILRMAPGSLSAMAVGDVTQLQKTLPDLEHELWSQDLSTIGTMRYLHEMVDPARLPELLDAVDEVRSAFREADPAAADAVRTGSTDQLSVLGQALGEPLLTSSAVAALTTPQWHQQAADLSRALAEFDRLTPSSMAFYRPDVLGGPLDEVRANLVDAKSAMFGKVRKSEKALAPLAIYSTGRPTTDDPQILLAMVDELVGLRHQVEQLVGLAGRTIPVMLQHRGGRWDPLDPPSRDAARSAIEWHRTVGTLHAAPGSRPTPFQEVATSLLDAADRRGLAGQIQRCQGAMSALAELSGNGIDLDEVLSSVPVQGDRAFRLKELRTRNEISGSLSLYRRNGLNEAIDQILSREINPSDVGSSFERGLATAALSEAERRASFDTFSPAEQTDTIDGYLTSTTSVREELPELLIDQTLRSHRPALNQDSRRFAALKSDIHRKRGRGRTIRSLFAEYGDLISHITPCVLVSPDSVARFIPAQQSEFDLVVFDEASQITVASAVGAMGRGHAVIVCGDSHQMPPTSFAQLVRDDEFSDDEELADEESILGECAAAQVPRHWLSWHYRSQVESLISFSNEHYYDRKLSSFPSPLPDGRDNGPAGFGILSHRVNGQFIHSSQPGRPRGLLRTNPAEADAIVADIRRRFEASPDALPSIGVVTFNAQQRDLIETKLRDLDDPRITASVDALDGLFIKNLENVQGDERDSILFSVAFSPDENGNVPLNFGPLNRPGGERRLNVAITRARRQVVMFSSFDPSQLRTDRSRSTGLRHLKEYLELALNGRHAADSAASARSTDRHTADIAASLRAAGLHVQTDVGMSDFKIDLALSRADEPDVPLVAVLLDGPSWNGRKTVYDRDLLPTTVLAGMMGWPDVERVWMPEWLNDRQSVIERLVAAVHDAVPASPDPASPESGAADAPVADASAGNPAAPATPVAPPAGPAQDASPEGLTVAPSVDLSGTAPRAVPDLADPGEEPRPRPEDEHLPAMGRKAASSSPDAGQGAATGSRLTEVAEFRPWAEHVFGDRAVLEAAADDPEAQSLVHRAVQEICAAEFPMREARLRSLVGRAFGFHRVQGQRIQQINGLLHSSSCAFDDAGFVWDHGTGPEAMTGYRLNSLAKEGISIEDLHPVELANLVTAVRRRSSSSATREDLIRAALSALGGRRLTQSIRSIIGQAVDSSAE</sequence>
<feature type="domain" description="DNA2/NAM7 helicase-like C-terminal" evidence="3">
    <location>
        <begin position="1388"/>
        <end position="1588"/>
    </location>
</feature>
<dbReference type="Pfam" id="PF13195">
    <property type="entry name" value="DUF4011"/>
    <property type="match status" value="1"/>
</dbReference>
<feature type="domain" description="Restriction endonuclease type II-like" evidence="4">
    <location>
        <begin position="1637"/>
        <end position="1732"/>
    </location>
</feature>
<accession>A0A3Q9UKM9</accession>
<organism evidence="5 6">
    <name type="scientific">Acidipropionibacterium jensenii</name>
    <dbReference type="NCBI Taxonomy" id="1749"/>
    <lineage>
        <taxon>Bacteria</taxon>
        <taxon>Bacillati</taxon>
        <taxon>Actinomycetota</taxon>
        <taxon>Actinomycetes</taxon>
        <taxon>Propionibacteriales</taxon>
        <taxon>Propionibacteriaceae</taxon>
        <taxon>Acidipropionibacterium</taxon>
    </lineage>
</organism>
<dbReference type="EMBL" id="CP025570">
    <property type="protein sequence ID" value="AZZ40452.1"/>
    <property type="molecule type" value="Genomic_DNA"/>
</dbReference>
<dbReference type="InterPro" id="IPR041677">
    <property type="entry name" value="DNA2/NAM7_AAA_11"/>
</dbReference>
<feature type="compositionally biased region" description="Basic and acidic residues" evidence="1">
    <location>
        <begin position="1809"/>
        <end position="1820"/>
    </location>
</feature>
<dbReference type="Pfam" id="PF13086">
    <property type="entry name" value="AAA_11"/>
    <property type="match status" value="1"/>
</dbReference>
<dbReference type="Pfam" id="PF18741">
    <property type="entry name" value="MTES_1575"/>
    <property type="match status" value="1"/>
</dbReference>
<evidence type="ECO:0000259" key="2">
    <source>
        <dbReference type="Pfam" id="PF13086"/>
    </source>
</evidence>
<dbReference type="SUPFAM" id="SSF52540">
    <property type="entry name" value="P-loop containing nucleoside triphosphate hydrolases"/>
    <property type="match status" value="1"/>
</dbReference>
<feature type="region of interest" description="Disordered" evidence="1">
    <location>
        <begin position="1737"/>
        <end position="1843"/>
    </location>
</feature>
<evidence type="ECO:0000259" key="4">
    <source>
        <dbReference type="Pfam" id="PF18741"/>
    </source>
</evidence>
<feature type="region of interest" description="Disordered" evidence="1">
    <location>
        <begin position="394"/>
        <end position="419"/>
    </location>
</feature>
<dbReference type="InterPro" id="IPR047187">
    <property type="entry name" value="SF1_C_Upf1"/>
</dbReference>
<feature type="compositionally biased region" description="Low complexity" evidence="1">
    <location>
        <begin position="1745"/>
        <end position="1768"/>
    </location>
</feature>
<dbReference type="Gene3D" id="3.40.50.300">
    <property type="entry name" value="P-loop containing nucleotide triphosphate hydrolases"/>
    <property type="match status" value="3"/>
</dbReference>
<dbReference type="KEGG" id="aji:C0Z10_12705"/>
<proteinExistence type="predicted"/>
<reference evidence="6" key="1">
    <citation type="submission" date="2017-12" db="EMBL/GenBank/DDBJ databases">
        <title>Whole genome sequencing of Acidipropionibacterium jensenii strains JS279 and JS280.</title>
        <authorList>
            <person name="Deptula P."/>
            <person name="Laine P."/>
            <person name="Smolander O.-P."/>
            <person name="Paulin L."/>
            <person name="Auvinen P."/>
            <person name="Varmanen P."/>
        </authorList>
    </citation>
    <scope>NUCLEOTIDE SEQUENCE [LARGE SCALE GENOMIC DNA]</scope>
    <source>
        <strain evidence="6">JS280</strain>
    </source>
</reference>
<feature type="domain" description="DNA2/NAM7 helicase helicase" evidence="2">
    <location>
        <begin position="696"/>
        <end position="767"/>
    </location>
</feature>